<evidence type="ECO:0008006" key="4">
    <source>
        <dbReference type="Google" id="ProtNLM"/>
    </source>
</evidence>
<dbReference type="AlphaFoldDB" id="A0A3G1KX10"/>
<keyword evidence="1" id="KW-0812">Transmembrane</keyword>
<gene>
    <name evidence="2" type="ORF">DCMF_21610</name>
</gene>
<protein>
    <recommendedName>
        <fullName evidence="4">DMT family transporter</fullName>
    </recommendedName>
</protein>
<keyword evidence="3" id="KW-1185">Reference proteome</keyword>
<keyword evidence="1" id="KW-1133">Transmembrane helix</keyword>
<feature type="transmembrane region" description="Helical" evidence="1">
    <location>
        <begin position="128"/>
        <end position="146"/>
    </location>
</feature>
<dbReference type="Pfam" id="PF04657">
    <property type="entry name" value="DMT_YdcZ"/>
    <property type="match status" value="1"/>
</dbReference>
<organism evidence="2 3">
    <name type="scientific">Formimonas warabiya</name>
    <dbReference type="NCBI Taxonomy" id="1761012"/>
    <lineage>
        <taxon>Bacteria</taxon>
        <taxon>Bacillati</taxon>
        <taxon>Bacillota</taxon>
        <taxon>Clostridia</taxon>
        <taxon>Eubacteriales</taxon>
        <taxon>Peptococcaceae</taxon>
        <taxon>Candidatus Formimonas</taxon>
    </lineage>
</organism>
<feature type="transmembrane region" description="Helical" evidence="1">
    <location>
        <begin position="70"/>
        <end position="90"/>
    </location>
</feature>
<dbReference type="OrthoDB" id="9789346at2"/>
<dbReference type="KEGG" id="fwa:DCMF_21610"/>
<proteinExistence type="predicted"/>
<name>A0A3G1KX10_FORW1</name>
<evidence type="ECO:0000313" key="3">
    <source>
        <dbReference type="Proteomes" id="UP000323521"/>
    </source>
</evidence>
<sequence>MKFFLPLILAALSGIAMAIQGSLNSVMAKVIGLLEATFMVHVIGLAAVTVALFGLKLGEGNLGKLAQVPWYGYLGGIISVLIIYGVVASIPKIGVANATTAIIVGQVTTALLIDCAGLWGLERFPMTWTKVLGVVLLAAGAKLMLVK</sequence>
<accession>A0A3G1KX10</accession>
<dbReference type="PANTHER" id="PTHR34821">
    <property type="entry name" value="INNER MEMBRANE PROTEIN YDCZ"/>
    <property type="match status" value="1"/>
</dbReference>
<evidence type="ECO:0000313" key="2">
    <source>
        <dbReference type="EMBL" id="ATW27014.1"/>
    </source>
</evidence>
<dbReference type="InterPro" id="IPR006750">
    <property type="entry name" value="YdcZ"/>
</dbReference>
<dbReference type="EMBL" id="CP017634">
    <property type="protein sequence ID" value="ATW27014.1"/>
    <property type="molecule type" value="Genomic_DNA"/>
</dbReference>
<feature type="transmembrane region" description="Helical" evidence="1">
    <location>
        <begin position="102"/>
        <end position="121"/>
    </location>
</feature>
<keyword evidence="1" id="KW-0472">Membrane</keyword>
<dbReference type="Proteomes" id="UP000323521">
    <property type="component" value="Chromosome"/>
</dbReference>
<feature type="transmembrane region" description="Helical" evidence="1">
    <location>
        <begin position="38"/>
        <end position="58"/>
    </location>
</feature>
<evidence type="ECO:0000256" key="1">
    <source>
        <dbReference type="SAM" id="Phobius"/>
    </source>
</evidence>
<dbReference type="GO" id="GO:0005886">
    <property type="term" value="C:plasma membrane"/>
    <property type="evidence" value="ECO:0007669"/>
    <property type="project" value="TreeGrafter"/>
</dbReference>
<reference evidence="2 3" key="1">
    <citation type="submission" date="2016-10" db="EMBL/GenBank/DDBJ databases">
        <title>Complete Genome Sequence of Peptococcaceae strain DCMF.</title>
        <authorList>
            <person name="Edwards R.J."/>
            <person name="Holland S.I."/>
            <person name="Deshpande N.P."/>
            <person name="Wong Y.K."/>
            <person name="Ertan H."/>
            <person name="Manefield M."/>
            <person name="Russell T.L."/>
            <person name="Lee M.J."/>
        </authorList>
    </citation>
    <scope>NUCLEOTIDE SEQUENCE [LARGE SCALE GENOMIC DNA]</scope>
    <source>
        <strain evidence="2 3">DCMF</strain>
    </source>
</reference>
<dbReference type="RefSeq" id="WP_148136346.1">
    <property type="nucleotide sequence ID" value="NZ_CP017634.1"/>
</dbReference>
<dbReference type="PANTHER" id="PTHR34821:SF2">
    <property type="entry name" value="INNER MEMBRANE PROTEIN YDCZ"/>
    <property type="match status" value="1"/>
</dbReference>